<dbReference type="SUPFAM" id="SSF52833">
    <property type="entry name" value="Thioredoxin-like"/>
    <property type="match status" value="1"/>
</dbReference>
<evidence type="ECO:0000313" key="14">
    <source>
        <dbReference type="Proteomes" id="UP000033097"/>
    </source>
</evidence>
<dbReference type="AlphaFoldDB" id="A0A0E3LTJ9"/>
<dbReference type="RefSeq" id="WP_011032799.1">
    <property type="nucleotide sequence ID" value="NZ_CP009512.1"/>
</dbReference>
<dbReference type="FunFam" id="3.40.30.10:FF:000007">
    <property type="entry name" value="Thioredoxin-dependent thiol peroxidase"/>
    <property type="match status" value="1"/>
</dbReference>
<dbReference type="CDD" id="cd03017">
    <property type="entry name" value="PRX_BCP"/>
    <property type="match status" value="1"/>
</dbReference>
<dbReference type="GO" id="GO:0045454">
    <property type="term" value="P:cell redox homeostasis"/>
    <property type="evidence" value="ECO:0007669"/>
    <property type="project" value="TreeGrafter"/>
</dbReference>
<dbReference type="KEGG" id="mmj:MSMAS_0455"/>
<keyword evidence="5 13" id="KW-0560">Oxidoreductase</keyword>
<evidence type="ECO:0000256" key="6">
    <source>
        <dbReference type="ARBA" id="ARBA00023157"/>
    </source>
</evidence>
<keyword evidence="7" id="KW-0676">Redox-active center</keyword>
<dbReference type="GO" id="GO:0034599">
    <property type="term" value="P:cellular response to oxidative stress"/>
    <property type="evidence" value="ECO:0007669"/>
    <property type="project" value="TreeGrafter"/>
</dbReference>
<comment type="similarity">
    <text evidence="9">Belongs to the peroxiredoxin family. BCP/PrxQ subfamily.</text>
</comment>
<name>A0A0E3LTJ9_METMZ</name>
<protein>
    <recommendedName>
        <fullName evidence="2">thioredoxin-dependent peroxiredoxin</fullName>
        <ecNumber evidence="2">1.11.1.24</ecNumber>
    </recommendedName>
    <alternativeName>
        <fullName evidence="8">Thioredoxin peroxidase</fullName>
    </alternativeName>
</protein>
<evidence type="ECO:0000256" key="9">
    <source>
        <dbReference type="ARBA" id="ARBA00038489"/>
    </source>
</evidence>
<evidence type="ECO:0000256" key="11">
    <source>
        <dbReference type="PIRSR" id="PIRSR000239-1"/>
    </source>
</evidence>
<comment type="subunit">
    <text evidence="1">Monomer.</text>
</comment>
<dbReference type="HOGENOM" id="CLU_042529_14_1_2"/>
<evidence type="ECO:0000256" key="1">
    <source>
        <dbReference type="ARBA" id="ARBA00011245"/>
    </source>
</evidence>
<keyword evidence="3 13" id="KW-0575">Peroxidase</keyword>
<dbReference type="STRING" id="213585.MSMAS_0455"/>
<dbReference type="PANTHER" id="PTHR42801:SF4">
    <property type="entry name" value="AHPC_TSA FAMILY PROTEIN"/>
    <property type="match status" value="1"/>
</dbReference>
<evidence type="ECO:0000256" key="10">
    <source>
        <dbReference type="ARBA" id="ARBA00049091"/>
    </source>
</evidence>
<keyword evidence="4" id="KW-0049">Antioxidant</keyword>
<dbReference type="Pfam" id="PF00578">
    <property type="entry name" value="AhpC-TSA"/>
    <property type="match status" value="1"/>
</dbReference>
<comment type="catalytic activity">
    <reaction evidence="10">
        <text>a hydroperoxide + [thioredoxin]-dithiol = an alcohol + [thioredoxin]-disulfide + H2O</text>
        <dbReference type="Rhea" id="RHEA:62620"/>
        <dbReference type="Rhea" id="RHEA-COMP:10698"/>
        <dbReference type="Rhea" id="RHEA-COMP:10700"/>
        <dbReference type="ChEBI" id="CHEBI:15377"/>
        <dbReference type="ChEBI" id="CHEBI:29950"/>
        <dbReference type="ChEBI" id="CHEBI:30879"/>
        <dbReference type="ChEBI" id="CHEBI:35924"/>
        <dbReference type="ChEBI" id="CHEBI:50058"/>
        <dbReference type="EC" id="1.11.1.24"/>
    </reaction>
</comment>
<dbReference type="GO" id="GO:0008379">
    <property type="term" value="F:thioredoxin peroxidase activity"/>
    <property type="evidence" value="ECO:0007669"/>
    <property type="project" value="TreeGrafter"/>
</dbReference>
<evidence type="ECO:0000256" key="4">
    <source>
        <dbReference type="ARBA" id="ARBA00022862"/>
    </source>
</evidence>
<dbReference type="PATRIC" id="fig|213585.10.peg.560"/>
<proteinExistence type="inferred from homology"/>
<feature type="active site" description="Cysteine sulfenic acid (-SOH) intermediate; for peroxidase activity" evidence="11">
    <location>
        <position position="48"/>
    </location>
</feature>
<dbReference type="PIRSF" id="PIRSF000239">
    <property type="entry name" value="AHPC"/>
    <property type="match status" value="1"/>
</dbReference>
<sequence length="160" mass="18168">MPKTSLESGQVSPDFCLPNQEGNQICLENFKGQWAVLFFYPRDNTPGCSLEARSFSDLKKDFEAENAIILGVSRDGKESHRKFIEKKELKITLLSDEKAEIHEKYDVMHPKNFRGNEVISTVRTTFLINPEGKIEKVWNNVKAAGHAEKVLSELKTLKGK</sequence>
<dbReference type="InterPro" id="IPR013766">
    <property type="entry name" value="Thioredoxin_domain"/>
</dbReference>
<dbReference type="Gene3D" id="3.40.30.10">
    <property type="entry name" value="Glutaredoxin"/>
    <property type="match status" value="1"/>
</dbReference>
<dbReference type="PANTHER" id="PTHR42801">
    <property type="entry name" value="THIOREDOXIN-DEPENDENT PEROXIDE REDUCTASE"/>
    <property type="match status" value="1"/>
</dbReference>
<dbReference type="GO" id="GO:0005737">
    <property type="term" value="C:cytoplasm"/>
    <property type="evidence" value="ECO:0007669"/>
    <property type="project" value="TreeGrafter"/>
</dbReference>
<dbReference type="InterPro" id="IPR024706">
    <property type="entry name" value="Peroxiredoxin_AhpC-typ"/>
</dbReference>
<evidence type="ECO:0000256" key="5">
    <source>
        <dbReference type="ARBA" id="ARBA00023002"/>
    </source>
</evidence>
<dbReference type="InterPro" id="IPR050924">
    <property type="entry name" value="Peroxiredoxin_BCP/PrxQ"/>
</dbReference>
<accession>A0A0E3LTJ9</accession>
<gene>
    <name evidence="13" type="ORF">MSMAS_0455</name>
</gene>
<dbReference type="PROSITE" id="PS51352">
    <property type="entry name" value="THIOREDOXIN_2"/>
    <property type="match status" value="1"/>
</dbReference>
<evidence type="ECO:0000256" key="7">
    <source>
        <dbReference type="ARBA" id="ARBA00023284"/>
    </source>
</evidence>
<dbReference type="InterPro" id="IPR036249">
    <property type="entry name" value="Thioredoxin-like_sf"/>
</dbReference>
<dbReference type="EC" id="1.11.1.24" evidence="2"/>
<evidence type="ECO:0000256" key="8">
    <source>
        <dbReference type="ARBA" id="ARBA00032824"/>
    </source>
</evidence>
<dbReference type="Proteomes" id="UP000033097">
    <property type="component" value="Chromosome"/>
</dbReference>
<dbReference type="EMBL" id="CP009512">
    <property type="protein sequence ID" value="AKB63651.1"/>
    <property type="molecule type" value="Genomic_DNA"/>
</dbReference>
<organism evidence="13 14">
    <name type="scientific">Methanosarcina mazei S-6</name>
    <dbReference type="NCBI Taxonomy" id="213585"/>
    <lineage>
        <taxon>Archaea</taxon>
        <taxon>Methanobacteriati</taxon>
        <taxon>Methanobacteriota</taxon>
        <taxon>Stenosarchaea group</taxon>
        <taxon>Methanomicrobia</taxon>
        <taxon>Methanosarcinales</taxon>
        <taxon>Methanosarcinaceae</taxon>
        <taxon>Methanosarcina</taxon>
    </lineage>
</organism>
<reference evidence="13 14" key="1">
    <citation type="submission" date="2014-07" db="EMBL/GenBank/DDBJ databases">
        <title>Methanogenic archaea and the global carbon cycle.</title>
        <authorList>
            <person name="Henriksen J.R."/>
            <person name="Luke J."/>
            <person name="Reinhart S."/>
            <person name="Benedict M.N."/>
            <person name="Youngblut N.D."/>
            <person name="Metcalf M.E."/>
            <person name="Whitaker R.J."/>
            <person name="Metcalf W.W."/>
        </authorList>
    </citation>
    <scope>NUCLEOTIDE SEQUENCE [LARGE SCALE GENOMIC DNA]</scope>
    <source>
        <strain evidence="13 14">S-6</strain>
    </source>
</reference>
<dbReference type="GeneID" id="24850088"/>
<keyword evidence="6" id="KW-1015">Disulfide bond</keyword>
<evidence type="ECO:0000256" key="2">
    <source>
        <dbReference type="ARBA" id="ARBA00013017"/>
    </source>
</evidence>
<feature type="domain" description="Thioredoxin" evidence="12">
    <location>
        <begin position="6"/>
        <end position="159"/>
    </location>
</feature>
<evidence type="ECO:0000313" key="13">
    <source>
        <dbReference type="EMBL" id="AKB63651.1"/>
    </source>
</evidence>
<evidence type="ECO:0000256" key="3">
    <source>
        <dbReference type="ARBA" id="ARBA00022559"/>
    </source>
</evidence>
<dbReference type="InterPro" id="IPR000866">
    <property type="entry name" value="AhpC/TSA"/>
</dbReference>
<evidence type="ECO:0000259" key="12">
    <source>
        <dbReference type="PROSITE" id="PS51352"/>
    </source>
</evidence>